<feature type="domain" description="Endonuclease/exonuclease/phosphatase" evidence="1">
    <location>
        <begin position="40"/>
        <end position="316"/>
    </location>
</feature>
<dbReference type="Gene3D" id="3.60.10.10">
    <property type="entry name" value="Endonuclease/exonuclease/phosphatase"/>
    <property type="match status" value="1"/>
</dbReference>
<dbReference type="GO" id="GO:0006506">
    <property type="term" value="P:GPI anchor biosynthetic process"/>
    <property type="evidence" value="ECO:0007669"/>
    <property type="project" value="TreeGrafter"/>
</dbReference>
<organism evidence="2">
    <name type="scientific">Vibrio chaetopteri</name>
    <dbReference type="NCBI Taxonomy" id="3016528"/>
    <lineage>
        <taxon>Bacteria</taxon>
        <taxon>Pseudomonadati</taxon>
        <taxon>Pseudomonadota</taxon>
        <taxon>Gammaproteobacteria</taxon>
        <taxon>Vibrionales</taxon>
        <taxon>Vibrionaceae</taxon>
        <taxon>Vibrio</taxon>
    </lineage>
</organism>
<dbReference type="InterPro" id="IPR036691">
    <property type="entry name" value="Endo/exonu/phosph_ase_sf"/>
</dbReference>
<dbReference type="InterPro" id="IPR005135">
    <property type="entry name" value="Endo/exonuclease/phosphatase"/>
</dbReference>
<dbReference type="AlphaFoldDB" id="A0AAU8BQ69"/>
<dbReference type="SUPFAM" id="SSF56219">
    <property type="entry name" value="DNase I-like"/>
    <property type="match status" value="1"/>
</dbReference>
<keyword evidence="2" id="KW-0255">Endonuclease</keyword>
<evidence type="ECO:0000259" key="1">
    <source>
        <dbReference type="Pfam" id="PF03372"/>
    </source>
</evidence>
<protein>
    <submittedName>
        <fullName evidence="2">Endonuclease/exonuclease/phosphatase family protein</fullName>
    </submittedName>
</protein>
<dbReference type="InterPro" id="IPR051916">
    <property type="entry name" value="GPI-anchor_lipid_remodeler"/>
</dbReference>
<accession>A0AAU8BQ69</accession>
<gene>
    <name evidence="2" type="ORF">PG915_18050</name>
</gene>
<dbReference type="GO" id="GO:0004519">
    <property type="term" value="F:endonuclease activity"/>
    <property type="evidence" value="ECO:0007669"/>
    <property type="project" value="UniProtKB-KW"/>
</dbReference>
<keyword evidence="2" id="KW-0540">Nuclease</keyword>
<dbReference type="KEGG" id="vck:PG915_18050"/>
<dbReference type="PANTHER" id="PTHR14859">
    <property type="entry name" value="CALCOFLUOR WHITE HYPERSENSITIVE PROTEIN PRECURSOR"/>
    <property type="match status" value="1"/>
</dbReference>
<dbReference type="RefSeq" id="WP_353499804.1">
    <property type="nucleotide sequence ID" value="NZ_CP115921.1"/>
</dbReference>
<dbReference type="EMBL" id="CP115921">
    <property type="protein sequence ID" value="XCD18658.1"/>
    <property type="molecule type" value="Genomic_DNA"/>
</dbReference>
<evidence type="ECO:0000313" key="2">
    <source>
        <dbReference type="EMBL" id="XCD18658.1"/>
    </source>
</evidence>
<reference evidence="2" key="1">
    <citation type="submission" date="2023-01" db="EMBL/GenBank/DDBJ databases">
        <title>Vibrio sp. CB1-14 genome sequencing.</title>
        <authorList>
            <person name="Otstavnykh N."/>
            <person name="Isaeva M."/>
            <person name="Meleshko D."/>
        </authorList>
    </citation>
    <scope>NUCLEOTIDE SEQUENCE</scope>
    <source>
        <strain evidence="2">CB1-14</strain>
    </source>
</reference>
<dbReference type="GO" id="GO:0016020">
    <property type="term" value="C:membrane"/>
    <property type="evidence" value="ECO:0007669"/>
    <property type="project" value="GOC"/>
</dbReference>
<dbReference type="PANTHER" id="PTHR14859:SF15">
    <property type="entry name" value="ENDONUCLEASE_EXONUCLEASE_PHOSPHATASE DOMAIN-CONTAINING PROTEIN"/>
    <property type="match status" value="1"/>
</dbReference>
<dbReference type="Pfam" id="PF03372">
    <property type="entry name" value="Exo_endo_phos"/>
    <property type="match status" value="1"/>
</dbReference>
<name>A0AAU8BQ69_9VIBR</name>
<proteinExistence type="predicted"/>
<sequence length="327" mass="37625">MTQINTLKVTTCNLCNFVEPPFAFYEMENIYSEKQWQQKTTWLKNTLRELGSDIIAFQEVFSIEALRALTAELGYEFFEYNQLPAIEADYIYSKPSLAFASRFPMSRHANLALCEPFSGEFSRPPLHVSLSIQGLGDFDLINVHLKSKRATIEGEDSGDNVTEWLKELTGSALSTQLRQQEALSLHAQIVGHKREAKRPFILLGDFNNVLNADEFAPFRAHQRHRRRDSRAAIAPYYFHDSWKLIPQGTPVRDQDAIKPPRSHYYGELGQRIDHILVSSEFVPEYEHSMYELIEYQLTDKHIVNPRFGVDDVGSDHALVSITFESRH</sequence>
<keyword evidence="2" id="KW-0378">Hydrolase</keyword>